<accession>A0A2U1FKP7</accession>
<proteinExistence type="predicted"/>
<keyword evidence="2" id="KW-1185">Reference proteome</keyword>
<dbReference type="EMBL" id="QEKY01000004">
    <property type="protein sequence ID" value="PVZ12748.1"/>
    <property type="molecule type" value="Genomic_DNA"/>
</dbReference>
<evidence type="ECO:0000313" key="1">
    <source>
        <dbReference type="EMBL" id="PVZ12748.1"/>
    </source>
</evidence>
<dbReference type="Proteomes" id="UP000245462">
    <property type="component" value="Unassembled WGS sequence"/>
</dbReference>
<name>A0A2U1FKP7_9PORP</name>
<gene>
    <name evidence="1" type="ORF">C7382_10455</name>
</gene>
<protein>
    <submittedName>
        <fullName evidence="1">Uncharacterized protein DUF4292</fullName>
    </submittedName>
</protein>
<dbReference type="Pfam" id="PF14125">
    <property type="entry name" value="DUF4292"/>
    <property type="match status" value="1"/>
</dbReference>
<organism evidence="1 2">
    <name type="scientific">Porphyromonas loveana</name>
    <dbReference type="NCBI Taxonomy" id="1884669"/>
    <lineage>
        <taxon>Bacteria</taxon>
        <taxon>Pseudomonadati</taxon>
        <taxon>Bacteroidota</taxon>
        <taxon>Bacteroidia</taxon>
        <taxon>Bacteroidales</taxon>
        <taxon>Porphyromonadaceae</taxon>
        <taxon>Porphyromonas</taxon>
    </lineage>
</organism>
<sequence>MLSLALAILIGGCSSSLPFGGSATGGSAETGISATALLDGVMQQYPRQEQFSASGRAVLRFGQKDVNTRVELTLVRGRGIRLVAMPFPLVVAGRAWITPEGVTVTDAINKRYVTASYSELSDLIGFELSYTAFESLFLARLFKADGSRVSASDLLLSTGAQQGHLISYKDARRIEYLSEIGANKRPITMSIYDPASQYRLSTTYSAFGQGAGQHLPTALMLQLLHQGVVEGSLSLDLTKMKFEDISGSDVTPRINTATYSNMTLDDLSDLF</sequence>
<dbReference type="AlphaFoldDB" id="A0A2U1FKP7"/>
<dbReference type="InterPro" id="IPR025634">
    <property type="entry name" value="DUF4292"/>
</dbReference>
<reference evidence="1 2" key="1">
    <citation type="submission" date="2018-04" db="EMBL/GenBank/DDBJ databases">
        <title>Genomic Encyclopedia of Type Strains, Phase IV (KMG-IV): sequencing the most valuable type-strain genomes for metagenomic binning, comparative biology and taxonomic classification.</title>
        <authorList>
            <person name="Goeker M."/>
        </authorList>
    </citation>
    <scope>NUCLEOTIDE SEQUENCE [LARGE SCALE GENOMIC DNA]</scope>
    <source>
        <strain evidence="1 2">DSM 28520</strain>
    </source>
</reference>
<evidence type="ECO:0000313" key="2">
    <source>
        <dbReference type="Proteomes" id="UP000245462"/>
    </source>
</evidence>
<comment type="caution">
    <text evidence="1">The sequence shown here is derived from an EMBL/GenBank/DDBJ whole genome shotgun (WGS) entry which is preliminary data.</text>
</comment>